<dbReference type="PROSITE" id="PS51829">
    <property type="entry name" value="P_HOMO_B"/>
    <property type="match status" value="1"/>
</dbReference>
<feature type="active site" description="Charge relay system" evidence="9 10">
    <location>
        <position position="220"/>
    </location>
</feature>
<evidence type="ECO:0000256" key="12">
    <source>
        <dbReference type="SAM" id="SignalP"/>
    </source>
</evidence>
<dbReference type="InterPro" id="IPR034182">
    <property type="entry name" value="Kexin/furin"/>
</dbReference>
<gene>
    <name evidence="14" type="ORF">CYCCA115_LOCUS22678</name>
</gene>
<feature type="signal peptide" evidence="12">
    <location>
        <begin position="1"/>
        <end position="28"/>
    </location>
</feature>
<dbReference type="PANTHER" id="PTHR42884">
    <property type="entry name" value="PROPROTEIN CONVERTASE SUBTILISIN/KEXIN-RELATED"/>
    <property type="match status" value="1"/>
</dbReference>
<dbReference type="Pfam" id="PF01483">
    <property type="entry name" value="P_proprotein"/>
    <property type="match status" value="1"/>
</dbReference>
<comment type="catalytic activity">
    <reaction evidence="7">
        <text>Hydrolysis of proteins with broad specificity for peptide bonds, and a preference for a large uncharged residue in P1. Hydrolyzes peptide amides.</text>
        <dbReference type="EC" id="3.4.21.62"/>
    </reaction>
</comment>
<dbReference type="InterPro" id="IPR015500">
    <property type="entry name" value="Peptidase_S8_subtilisin-rel"/>
</dbReference>
<evidence type="ECO:0000256" key="7">
    <source>
        <dbReference type="ARBA" id="ARBA00023529"/>
    </source>
</evidence>
<evidence type="ECO:0000259" key="13">
    <source>
        <dbReference type="PROSITE" id="PS51829"/>
    </source>
</evidence>
<dbReference type="Gene3D" id="2.60.120.260">
    <property type="entry name" value="Galactose-binding domain-like"/>
    <property type="match status" value="1"/>
</dbReference>
<evidence type="ECO:0000256" key="9">
    <source>
        <dbReference type="PIRSR" id="PIRSR615500-1"/>
    </source>
</evidence>
<dbReference type="Gene3D" id="3.40.50.200">
    <property type="entry name" value="Peptidase S8/S53 domain"/>
    <property type="match status" value="2"/>
</dbReference>
<dbReference type="EC" id="3.4.21.62" evidence="8"/>
<keyword evidence="15" id="KW-1185">Reference proteome</keyword>
<sequence length="771" mass="84221">MRIHGFSNSIELSIVATSVLQFALTAKAQDYSCDLQQDNCPTKEDEVCDQNSSCGAFSDCYDCNIETCHQLSFDCEGCLNAEGCYWCPGDAQCYNSDSYGTYPPDYISLAGKQHRMKKMDRVTECPLPEDFFSGQTSEVSMCQKSVNEQFRDPLYDSGHWAYKMINVLPVWEQGYTGKGVRVRVNDDGVDADHVEISDKYDDEGSCTIAGASNRWYDASHGTKVASTIAGSANNGACSMGIAHQATISSCNLFEYIEGSPEVLVEKLDYFDISNNSWQNTVCHPNDLSGRKLAQLFQGQCPFQSTASSNPCEICDFEFSLSVDCENAIYKHCGASYTYQEDSLACNEYSHILIDSCQYQIFRDFQVNEVEKGVQFGREGKGAIYVVAAGNYYNLGVDVNMDRITNTRYTIAVGAVDKNENHASYSNPGAALFVTAPGGDVESRMNLPAAKVGGGCTDSSHGTSFAAPVVTGVIALILEANPTLTWRDVQRIIASTSRMVEDDNDDTRMVNDAGYQHSNLYGFGIIDAEKAVSAALMWKNLPPEGTFIWQSGKLNLPIIDDPNDTLELQATLYRSDVTIESITVELDLEHISRGDLDVTLTSPSGVVSKLHQGGQQEQLSIGTGNGWQLMTLKNLGETATGTWTLSIRDTKAGSLGECSDMHYLISDFAFVGCRALAISACRNGEMNQNYWNRLSFDHPLRLARDPQTGLTFEESCCACGGGRRADNGPNALRSWKLVIAGHGDGSSSVSLMRGGIWLFAISMVVPLIFALG</sequence>
<dbReference type="InterPro" id="IPR023828">
    <property type="entry name" value="Peptidase_S8_Ser-AS"/>
</dbReference>
<feature type="chain" id="PRO_5042134957" description="subtilisin" evidence="12">
    <location>
        <begin position="29"/>
        <end position="771"/>
    </location>
</feature>
<name>A0AAD2GAK4_9STRA</name>
<evidence type="ECO:0000256" key="1">
    <source>
        <dbReference type="ARBA" id="ARBA00005325"/>
    </source>
</evidence>
<dbReference type="AlphaFoldDB" id="A0AAD2GAK4"/>
<feature type="active site" description="Charge relay system" evidence="9 10">
    <location>
        <position position="463"/>
    </location>
</feature>
<keyword evidence="2 10" id="KW-0645">Protease</keyword>
<dbReference type="InterPro" id="IPR002884">
    <property type="entry name" value="P_dom"/>
</dbReference>
<dbReference type="PANTHER" id="PTHR42884:SF14">
    <property type="entry name" value="NEUROENDOCRINE CONVERTASE 1"/>
    <property type="match status" value="1"/>
</dbReference>
<dbReference type="InterPro" id="IPR008979">
    <property type="entry name" value="Galactose-bd-like_sf"/>
</dbReference>
<keyword evidence="5 10" id="KW-0720">Serine protease</keyword>
<dbReference type="CDD" id="cd04059">
    <property type="entry name" value="Peptidases_S8_Protein_convertases_Kexins_Furin-like"/>
    <property type="match status" value="1"/>
</dbReference>
<evidence type="ECO:0000256" key="11">
    <source>
        <dbReference type="SAM" id="Phobius"/>
    </source>
</evidence>
<dbReference type="GO" id="GO:0004252">
    <property type="term" value="F:serine-type endopeptidase activity"/>
    <property type="evidence" value="ECO:0007669"/>
    <property type="project" value="UniProtKB-UniRule"/>
</dbReference>
<dbReference type="SUPFAM" id="SSF52743">
    <property type="entry name" value="Subtilisin-like"/>
    <property type="match status" value="1"/>
</dbReference>
<keyword evidence="11" id="KW-0812">Transmembrane</keyword>
<dbReference type="InterPro" id="IPR036852">
    <property type="entry name" value="Peptidase_S8/S53_dom_sf"/>
</dbReference>
<evidence type="ECO:0000256" key="2">
    <source>
        <dbReference type="ARBA" id="ARBA00022670"/>
    </source>
</evidence>
<evidence type="ECO:0000256" key="8">
    <source>
        <dbReference type="ARBA" id="ARBA00023619"/>
    </source>
</evidence>
<dbReference type="SUPFAM" id="SSF49785">
    <property type="entry name" value="Galactose-binding domain-like"/>
    <property type="match status" value="1"/>
</dbReference>
<evidence type="ECO:0000256" key="4">
    <source>
        <dbReference type="ARBA" id="ARBA00022801"/>
    </source>
</evidence>
<dbReference type="Pfam" id="PF00082">
    <property type="entry name" value="Peptidase_S8"/>
    <property type="match status" value="1"/>
</dbReference>
<feature type="active site" description="Charge relay system" evidence="9 10">
    <location>
        <position position="186"/>
    </location>
</feature>
<keyword evidence="4 10" id="KW-0378">Hydrolase</keyword>
<evidence type="ECO:0000313" key="15">
    <source>
        <dbReference type="Proteomes" id="UP001295423"/>
    </source>
</evidence>
<evidence type="ECO:0000313" key="14">
    <source>
        <dbReference type="EMBL" id="CAJ1967232.1"/>
    </source>
</evidence>
<keyword evidence="11" id="KW-1133">Transmembrane helix</keyword>
<feature type="domain" description="P/Homo B" evidence="13">
    <location>
        <begin position="540"/>
        <end position="746"/>
    </location>
</feature>
<comment type="similarity">
    <text evidence="1">Belongs to the peptidase S8 family. Furin subfamily.</text>
</comment>
<reference evidence="14" key="1">
    <citation type="submission" date="2023-08" db="EMBL/GenBank/DDBJ databases">
        <authorList>
            <person name="Audoor S."/>
            <person name="Bilcke G."/>
        </authorList>
    </citation>
    <scope>NUCLEOTIDE SEQUENCE</scope>
</reference>
<dbReference type="Proteomes" id="UP001295423">
    <property type="component" value="Unassembled WGS sequence"/>
</dbReference>
<evidence type="ECO:0000256" key="5">
    <source>
        <dbReference type="ARBA" id="ARBA00022825"/>
    </source>
</evidence>
<evidence type="ECO:0000256" key="10">
    <source>
        <dbReference type="PROSITE-ProRule" id="PRU01240"/>
    </source>
</evidence>
<evidence type="ECO:0000256" key="3">
    <source>
        <dbReference type="ARBA" id="ARBA00022729"/>
    </source>
</evidence>
<dbReference type="GO" id="GO:0012505">
    <property type="term" value="C:endomembrane system"/>
    <property type="evidence" value="ECO:0007669"/>
    <property type="project" value="UniProtKB-ARBA"/>
</dbReference>
<dbReference type="PROSITE" id="PS00138">
    <property type="entry name" value="SUBTILASE_SER"/>
    <property type="match status" value="1"/>
</dbReference>
<keyword evidence="3 12" id="KW-0732">Signal</keyword>
<dbReference type="GO" id="GO:0016485">
    <property type="term" value="P:protein processing"/>
    <property type="evidence" value="ECO:0007669"/>
    <property type="project" value="TreeGrafter"/>
</dbReference>
<dbReference type="PROSITE" id="PS51892">
    <property type="entry name" value="SUBTILASE"/>
    <property type="match status" value="1"/>
</dbReference>
<dbReference type="InterPro" id="IPR022398">
    <property type="entry name" value="Peptidase_S8_His-AS"/>
</dbReference>
<proteinExistence type="inferred from homology"/>
<dbReference type="GO" id="GO:0005737">
    <property type="term" value="C:cytoplasm"/>
    <property type="evidence" value="ECO:0007669"/>
    <property type="project" value="UniProtKB-ARBA"/>
</dbReference>
<evidence type="ECO:0000256" key="6">
    <source>
        <dbReference type="ARBA" id="ARBA00022837"/>
    </source>
</evidence>
<dbReference type="GO" id="GO:0016020">
    <property type="term" value="C:membrane"/>
    <property type="evidence" value="ECO:0007669"/>
    <property type="project" value="TreeGrafter"/>
</dbReference>
<dbReference type="PROSITE" id="PS00137">
    <property type="entry name" value="SUBTILASE_HIS"/>
    <property type="match status" value="1"/>
</dbReference>
<accession>A0AAD2GAK4</accession>
<organism evidence="14 15">
    <name type="scientific">Cylindrotheca closterium</name>
    <dbReference type="NCBI Taxonomy" id="2856"/>
    <lineage>
        <taxon>Eukaryota</taxon>
        <taxon>Sar</taxon>
        <taxon>Stramenopiles</taxon>
        <taxon>Ochrophyta</taxon>
        <taxon>Bacillariophyta</taxon>
        <taxon>Bacillariophyceae</taxon>
        <taxon>Bacillariophycidae</taxon>
        <taxon>Bacillariales</taxon>
        <taxon>Bacillariaceae</taxon>
        <taxon>Cylindrotheca</taxon>
    </lineage>
</organism>
<dbReference type="EMBL" id="CAKOGP040002314">
    <property type="protein sequence ID" value="CAJ1967232.1"/>
    <property type="molecule type" value="Genomic_DNA"/>
</dbReference>
<comment type="caution">
    <text evidence="14">The sequence shown here is derived from an EMBL/GenBank/DDBJ whole genome shotgun (WGS) entry which is preliminary data.</text>
</comment>
<keyword evidence="11" id="KW-0472">Membrane</keyword>
<protein>
    <recommendedName>
        <fullName evidence="8">subtilisin</fullName>
        <ecNumber evidence="8">3.4.21.62</ecNumber>
    </recommendedName>
</protein>
<feature type="transmembrane region" description="Helical" evidence="11">
    <location>
        <begin position="753"/>
        <end position="770"/>
    </location>
</feature>
<dbReference type="PRINTS" id="PR00723">
    <property type="entry name" value="SUBTILISIN"/>
</dbReference>
<keyword evidence="6" id="KW-0106">Calcium</keyword>
<dbReference type="InterPro" id="IPR000209">
    <property type="entry name" value="Peptidase_S8/S53_dom"/>
</dbReference>